<dbReference type="Pfam" id="PF00497">
    <property type="entry name" value="SBP_bac_3"/>
    <property type="match status" value="1"/>
</dbReference>
<dbReference type="AlphaFoldDB" id="A0A1Y6C2P7"/>
<proteinExistence type="predicted"/>
<dbReference type="PANTHER" id="PTHR38834">
    <property type="entry name" value="PERIPLASMIC SUBSTRATE BINDING PROTEIN FAMILY 3"/>
    <property type="match status" value="1"/>
</dbReference>
<dbReference type="EMBL" id="FXAG01000020">
    <property type="protein sequence ID" value="SMF42883.1"/>
    <property type="molecule type" value="Genomic_DNA"/>
</dbReference>
<accession>A0A1Y6C2P7</accession>
<sequence>MLRAEALPPLTLTTESYPPNQMMVNGQLAGVVTDKVREMMARTHIDYRIVVLPWLRAYSLAQTQANYCVFNTAHTPDRDKLFKWVEPTTYADWTLFGLASRKFDIDNLEDARRYVIGTYNGDIRDSYLKERGFIVDTAIEESANPRKLVAQRIDLWAANRLVAADLLRKAGLTKQVVPVHTFFRVTGGLACSLATPDATITSLRQALASMISDGTTAKIEQRYANWQPDP</sequence>
<protein>
    <submittedName>
        <fullName evidence="2">Polar amino acid transport system substrate-binding protein</fullName>
    </submittedName>
</protein>
<evidence type="ECO:0000313" key="3">
    <source>
        <dbReference type="Proteomes" id="UP000192920"/>
    </source>
</evidence>
<dbReference type="InterPro" id="IPR001638">
    <property type="entry name" value="Solute-binding_3/MltF_N"/>
</dbReference>
<dbReference type="Proteomes" id="UP000192920">
    <property type="component" value="Unassembled WGS sequence"/>
</dbReference>
<dbReference type="Gene3D" id="3.40.190.10">
    <property type="entry name" value="Periplasmic binding protein-like II"/>
    <property type="match status" value="2"/>
</dbReference>
<dbReference type="PANTHER" id="PTHR38834:SF3">
    <property type="entry name" value="SOLUTE-BINDING PROTEIN FAMILY 3_N-TERMINAL DOMAIN-CONTAINING PROTEIN"/>
    <property type="match status" value="1"/>
</dbReference>
<organism evidence="2 3">
    <name type="scientific">Pseudogulbenkiania subflava DSM 22618</name>
    <dbReference type="NCBI Taxonomy" id="1123014"/>
    <lineage>
        <taxon>Bacteria</taxon>
        <taxon>Pseudomonadati</taxon>
        <taxon>Pseudomonadota</taxon>
        <taxon>Betaproteobacteria</taxon>
        <taxon>Neisseriales</taxon>
        <taxon>Chromobacteriaceae</taxon>
        <taxon>Pseudogulbenkiania</taxon>
    </lineage>
</organism>
<dbReference type="RefSeq" id="WP_234986013.1">
    <property type="nucleotide sequence ID" value="NZ_FXAG01000020.1"/>
</dbReference>
<keyword evidence="3" id="KW-1185">Reference proteome</keyword>
<feature type="domain" description="Solute-binding protein family 3/N-terminal" evidence="1">
    <location>
        <begin position="13"/>
        <end position="224"/>
    </location>
</feature>
<dbReference type="SUPFAM" id="SSF53850">
    <property type="entry name" value="Periplasmic binding protein-like II"/>
    <property type="match status" value="1"/>
</dbReference>
<gene>
    <name evidence="2" type="ORF">SAMN02745746_03196</name>
</gene>
<evidence type="ECO:0000259" key="1">
    <source>
        <dbReference type="Pfam" id="PF00497"/>
    </source>
</evidence>
<name>A0A1Y6C2P7_9NEIS</name>
<reference evidence="3" key="1">
    <citation type="submission" date="2017-04" db="EMBL/GenBank/DDBJ databases">
        <authorList>
            <person name="Varghese N."/>
            <person name="Submissions S."/>
        </authorList>
    </citation>
    <scope>NUCLEOTIDE SEQUENCE [LARGE SCALE GENOMIC DNA]</scope>
    <source>
        <strain evidence="3">DSM 22618</strain>
    </source>
</reference>
<evidence type="ECO:0000313" key="2">
    <source>
        <dbReference type="EMBL" id="SMF42883.1"/>
    </source>
</evidence>
<dbReference type="STRING" id="1123014.SAMN02745746_03196"/>